<gene>
    <name evidence="2" type="ORF">SPARVUS_LOCUS11965885</name>
</gene>
<evidence type="ECO:0000256" key="1">
    <source>
        <dbReference type="ARBA" id="ARBA00010213"/>
    </source>
</evidence>
<dbReference type="Proteomes" id="UP001162483">
    <property type="component" value="Unassembled WGS sequence"/>
</dbReference>
<proteinExistence type="inferred from homology"/>
<reference evidence="2" key="1">
    <citation type="submission" date="2023-05" db="EMBL/GenBank/DDBJ databases">
        <authorList>
            <person name="Stuckert A."/>
        </authorList>
    </citation>
    <scope>NUCLEOTIDE SEQUENCE</scope>
</reference>
<keyword evidence="3" id="KW-1185">Reference proteome</keyword>
<dbReference type="Pfam" id="PF03283">
    <property type="entry name" value="PAE"/>
    <property type="match status" value="1"/>
</dbReference>
<dbReference type="PANTHER" id="PTHR21562">
    <property type="entry name" value="NOTUM-RELATED"/>
    <property type="match status" value="1"/>
</dbReference>
<dbReference type="PANTHER" id="PTHR21562:SF10">
    <property type="entry name" value="CARBOXYLESTERASE NOTUM2"/>
    <property type="match status" value="1"/>
</dbReference>
<organism evidence="2 3">
    <name type="scientific">Staurois parvus</name>
    <dbReference type="NCBI Taxonomy" id="386267"/>
    <lineage>
        <taxon>Eukaryota</taxon>
        <taxon>Metazoa</taxon>
        <taxon>Chordata</taxon>
        <taxon>Craniata</taxon>
        <taxon>Vertebrata</taxon>
        <taxon>Euteleostomi</taxon>
        <taxon>Amphibia</taxon>
        <taxon>Batrachia</taxon>
        <taxon>Anura</taxon>
        <taxon>Neobatrachia</taxon>
        <taxon>Ranoidea</taxon>
        <taxon>Ranidae</taxon>
        <taxon>Staurois</taxon>
    </lineage>
</organism>
<comment type="caution">
    <text evidence="2">The sequence shown here is derived from an EMBL/GenBank/DDBJ whole genome shotgun (WGS) entry which is preliminary data.</text>
</comment>
<dbReference type="EMBL" id="CATNWA010016850">
    <property type="protein sequence ID" value="CAI9595879.1"/>
    <property type="molecule type" value="Genomic_DNA"/>
</dbReference>
<dbReference type="InterPro" id="IPR004963">
    <property type="entry name" value="PAE/NOTUM"/>
</dbReference>
<comment type="similarity">
    <text evidence="1">Belongs to the pectinacetylesterase family. Notum subfamily.</text>
</comment>
<name>A0ABN9FH17_9NEOB</name>
<evidence type="ECO:0000313" key="3">
    <source>
        <dbReference type="Proteomes" id="UP001162483"/>
    </source>
</evidence>
<protein>
    <submittedName>
        <fullName evidence="2">Uncharacterized protein</fullName>
    </submittedName>
</protein>
<sequence>MKLHLLKNTHVTCNDGTTAGYYIREAKANKRWIIFLEGGWCCYSKETCDIRYKSAKRLMSSSNWPKTRKGTGVLSPRQDENPHWWNLNAVYVYYDGDKYKELSRKDVNVY</sequence>
<accession>A0ABN9FH17</accession>
<evidence type="ECO:0000313" key="2">
    <source>
        <dbReference type="EMBL" id="CAI9595879.1"/>
    </source>
</evidence>